<proteinExistence type="predicted"/>
<organism evidence="3 4">
    <name type="scientific">Limimaricola pyoseonensis</name>
    <dbReference type="NCBI Taxonomy" id="521013"/>
    <lineage>
        <taxon>Bacteria</taxon>
        <taxon>Pseudomonadati</taxon>
        <taxon>Pseudomonadota</taxon>
        <taxon>Alphaproteobacteria</taxon>
        <taxon>Rhodobacterales</taxon>
        <taxon>Paracoccaceae</taxon>
        <taxon>Limimaricola</taxon>
    </lineage>
</organism>
<reference evidence="4" key="1">
    <citation type="submission" date="2016-10" db="EMBL/GenBank/DDBJ databases">
        <authorList>
            <person name="Varghese N."/>
            <person name="Submissions S."/>
        </authorList>
    </citation>
    <scope>NUCLEOTIDE SEQUENCE [LARGE SCALE GENOMIC DNA]</scope>
    <source>
        <strain evidence="4">DSM 21424</strain>
    </source>
</reference>
<dbReference type="OrthoDB" id="5291101at2"/>
<evidence type="ECO:0000313" key="3">
    <source>
        <dbReference type="EMBL" id="SDF37780.1"/>
    </source>
</evidence>
<dbReference type="Proteomes" id="UP000198922">
    <property type="component" value="Unassembled WGS sequence"/>
</dbReference>
<dbReference type="PANTHER" id="PTHR43685">
    <property type="entry name" value="GLYCOSYLTRANSFERASE"/>
    <property type="match status" value="1"/>
</dbReference>
<keyword evidence="1" id="KW-0472">Membrane</keyword>
<dbReference type="InterPro" id="IPR050834">
    <property type="entry name" value="Glycosyltransf_2"/>
</dbReference>
<dbReference type="CDD" id="cd00761">
    <property type="entry name" value="Glyco_tranf_GTA_type"/>
    <property type="match status" value="1"/>
</dbReference>
<dbReference type="EMBL" id="FNAT01000012">
    <property type="protein sequence ID" value="SDF37780.1"/>
    <property type="molecule type" value="Genomic_DNA"/>
</dbReference>
<dbReference type="RefSeq" id="WP_090115008.1">
    <property type="nucleotide sequence ID" value="NZ_FNAT01000012.1"/>
</dbReference>
<protein>
    <submittedName>
        <fullName evidence="3">Glycosyltransferase involved in cell wall bisynthesis</fullName>
    </submittedName>
</protein>
<dbReference type="Pfam" id="PF00535">
    <property type="entry name" value="Glycos_transf_2"/>
    <property type="match status" value="1"/>
</dbReference>
<accession>A0A1G7KLH4</accession>
<sequence length="289" mass="32552">MKVSVVIPCFNCADVVQHAVHSAMQNECVQEVICVNDGSTDRTAEVLEGLPFDTRLKVIHTENRGASSARNTGVELTSCPVVALLDADDLFLPGFIDFRIEKLKEKVGENDSFISLSSIANINERFDFSDIFCKGAFSNFGPASIRFLVLAQILNMNTPTMIFDRRTFDRVGGFNEALTTREDHKLLLDMLLWCKIDIENGAGVIRRIQSNSLSRSRSIEQVIADHRSFLSSIPNLKKYERIFADGPIIMYCLRRRGLSEVRRFGVSSILLFPFYVVVAMAFRIVTRKL</sequence>
<name>A0A1G7KLH4_9RHOB</name>
<gene>
    <name evidence="3" type="ORF">SAMN04488567_0240</name>
</gene>
<evidence type="ECO:0000256" key="1">
    <source>
        <dbReference type="SAM" id="Phobius"/>
    </source>
</evidence>
<evidence type="ECO:0000259" key="2">
    <source>
        <dbReference type="Pfam" id="PF00535"/>
    </source>
</evidence>
<keyword evidence="1" id="KW-0812">Transmembrane</keyword>
<feature type="domain" description="Glycosyltransferase 2-like" evidence="2">
    <location>
        <begin position="4"/>
        <end position="109"/>
    </location>
</feature>
<dbReference type="STRING" id="521013.SAMN04488567_0240"/>
<feature type="transmembrane region" description="Helical" evidence="1">
    <location>
        <begin position="264"/>
        <end position="285"/>
    </location>
</feature>
<keyword evidence="3" id="KW-0808">Transferase</keyword>
<dbReference type="PANTHER" id="PTHR43685:SF2">
    <property type="entry name" value="GLYCOSYLTRANSFERASE 2-LIKE DOMAIN-CONTAINING PROTEIN"/>
    <property type="match status" value="1"/>
</dbReference>
<dbReference type="Gene3D" id="3.90.550.10">
    <property type="entry name" value="Spore Coat Polysaccharide Biosynthesis Protein SpsA, Chain A"/>
    <property type="match status" value="1"/>
</dbReference>
<dbReference type="InterPro" id="IPR001173">
    <property type="entry name" value="Glyco_trans_2-like"/>
</dbReference>
<keyword evidence="4" id="KW-1185">Reference proteome</keyword>
<keyword evidence="1" id="KW-1133">Transmembrane helix</keyword>
<dbReference type="GO" id="GO:0016740">
    <property type="term" value="F:transferase activity"/>
    <property type="evidence" value="ECO:0007669"/>
    <property type="project" value="UniProtKB-KW"/>
</dbReference>
<dbReference type="InterPro" id="IPR029044">
    <property type="entry name" value="Nucleotide-diphossugar_trans"/>
</dbReference>
<dbReference type="SUPFAM" id="SSF53448">
    <property type="entry name" value="Nucleotide-diphospho-sugar transferases"/>
    <property type="match status" value="1"/>
</dbReference>
<evidence type="ECO:0000313" key="4">
    <source>
        <dbReference type="Proteomes" id="UP000198922"/>
    </source>
</evidence>
<dbReference type="AlphaFoldDB" id="A0A1G7KLH4"/>